<accession>A0ABV7LAG7</accession>
<feature type="transmembrane region" description="Helical" evidence="8">
    <location>
        <begin position="111"/>
        <end position="132"/>
    </location>
</feature>
<dbReference type="InterPro" id="IPR036259">
    <property type="entry name" value="MFS_trans_sf"/>
</dbReference>
<evidence type="ECO:0000256" key="8">
    <source>
        <dbReference type="RuleBase" id="RU365088"/>
    </source>
</evidence>
<feature type="transmembrane region" description="Helical" evidence="8">
    <location>
        <begin position="172"/>
        <end position="194"/>
    </location>
</feature>
<comment type="subcellular location">
    <subcellularLocation>
        <location evidence="8">Cell inner membrane</location>
        <topology evidence="8">Multi-pass membrane protein</topology>
    </subcellularLocation>
    <subcellularLocation>
        <location evidence="1">Cell membrane</location>
        <topology evidence="1">Multi-pass membrane protein</topology>
    </subcellularLocation>
</comment>
<feature type="transmembrane region" description="Helical" evidence="8">
    <location>
        <begin position="382"/>
        <end position="399"/>
    </location>
</feature>
<gene>
    <name evidence="10" type="ORF">ACFOEX_00480</name>
</gene>
<organism evidence="10 11">
    <name type="scientific">Camelimonas abortus</name>
    <dbReference type="NCBI Taxonomy" id="1017184"/>
    <lineage>
        <taxon>Bacteria</taxon>
        <taxon>Pseudomonadati</taxon>
        <taxon>Pseudomonadota</taxon>
        <taxon>Alphaproteobacteria</taxon>
        <taxon>Hyphomicrobiales</taxon>
        <taxon>Chelatococcaceae</taxon>
        <taxon>Camelimonas</taxon>
    </lineage>
</organism>
<reference evidence="11" key="1">
    <citation type="journal article" date="2019" name="Int. J. Syst. Evol. Microbiol.">
        <title>The Global Catalogue of Microorganisms (GCM) 10K type strain sequencing project: providing services to taxonomists for standard genome sequencing and annotation.</title>
        <authorList>
            <consortium name="The Broad Institute Genomics Platform"/>
            <consortium name="The Broad Institute Genome Sequencing Center for Infectious Disease"/>
            <person name="Wu L."/>
            <person name="Ma J."/>
        </authorList>
    </citation>
    <scope>NUCLEOTIDE SEQUENCE [LARGE SCALE GENOMIC DNA]</scope>
    <source>
        <strain evidence="11">CCM 7941</strain>
    </source>
</reference>
<evidence type="ECO:0000256" key="7">
    <source>
        <dbReference type="ARBA" id="ARBA00023136"/>
    </source>
</evidence>
<evidence type="ECO:0000256" key="2">
    <source>
        <dbReference type="ARBA" id="ARBA00006236"/>
    </source>
</evidence>
<feature type="transmembrane region" description="Helical" evidence="8">
    <location>
        <begin position="257"/>
        <end position="276"/>
    </location>
</feature>
<dbReference type="InterPro" id="IPR011701">
    <property type="entry name" value="MFS"/>
</dbReference>
<evidence type="ECO:0000256" key="1">
    <source>
        <dbReference type="ARBA" id="ARBA00004651"/>
    </source>
</evidence>
<keyword evidence="7 8" id="KW-0472">Membrane</keyword>
<evidence type="ECO:0000256" key="5">
    <source>
        <dbReference type="ARBA" id="ARBA00022692"/>
    </source>
</evidence>
<sequence>MQNVRQDHHPVGRMSYREFVVFIAALMATNALAIDSMLPALGEISRDLGLATENERQWIITAYLLGFGASQLFYGPIADRFGRRPVLAFGLVVYVGCSVISGLANTFETMLVARVLQGVGAAATRVLAVSIVRDCYAGRQMARVMSMAMIIFMLIPILAPSFGQAIMLVAPWHWVFGLLGVFGAVVLAWMLARLPETLRPEDRRPIETGAILAAVRACLTTREALGYMLANTLALGALFGYINSTQQIFSDVFHAEHLFTTIFALTAAFMAAASLLNARLVERLGMRLLSHSALLGYIAFAAVHYLVAAGGVETLPSFFLLQSGVMFCFGVMSGNFGAMSMQPLGHIAGTASSVQGFCTTVGGALIGFAIGQHFDGTTVPMAAGFVLCGLATLAVVLTVERGRLFRARNA</sequence>
<dbReference type="Proteomes" id="UP001595536">
    <property type="component" value="Unassembled WGS sequence"/>
</dbReference>
<dbReference type="PANTHER" id="PTHR42718:SF9">
    <property type="entry name" value="MAJOR FACILITATOR SUPERFAMILY MULTIDRUG TRANSPORTER MFSC"/>
    <property type="match status" value="1"/>
</dbReference>
<keyword evidence="11" id="KW-1185">Reference proteome</keyword>
<feature type="transmembrane region" description="Helical" evidence="8">
    <location>
        <begin position="350"/>
        <end position="370"/>
    </location>
</feature>
<dbReference type="PANTHER" id="PTHR42718">
    <property type="entry name" value="MAJOR FACILITATOR SUPERFAMILY MULTIDRUG TRANSPORTER MFSC"/>
    <property type="match status" value="1"/>
</dbReference>
<feature type="domain" description="Major facilitator superfamily (MFS) profile" evidence="9">
    <location>
        <begin position="19"/>
        <end position="403"/>
    </location>
</feature>
<dbReference type="InterPro" id="IPR020846">
    <property type="entry name" value="MFS_dom"/>
</dbReference>
<evidence type="ECO:0000256" key="4">
    <source>
        <dbReference type="ARBA" id="ARBA00022475"/>
    </source>
</evidence>
<feature type="transmembrane region" description="Helical" evidence="8">
    <location>
        <begin position="319"/>
        <end position="338"/>
    </location>
</feature>
<evidence type="ECO:0000256" key="6">
    <source>
        <dbReference type="ARBA" id="ARBA00022989"/>
    </source>
</evidence>
<comment type="caution">
    <text evidence="10">The sequence shown here is derived from an EMBL/GenBank/DDBJ whole genome shotgun (WGS) entry which is preliminary data.</text>
</comment>
<keyword evidence="5 8" id="KW-0812">Transmembrane</keyword>
<evidence type="ECO:0000259" key="9">
    <source>
        <dbReference type="PROSITE" id="PS50850"/>
    </source>
</evidence>
<feature type="transmembrane region" description="Helical" evidence="8">
    <location>
        <begin position="288"/>
        <end position="307"/>
    </location>
</feature>
<dbReference type="CDD" id="cd17320">
    <property type="entry name" value="MFS_MdfA_MDR_like"/>
    <property type="match status" value="1"/>
</dbReference>
<protein>
    <recommendedName>
        <fullName evidence="8">Bcr/CflA family efflux transporter</fullName>
    </recommendedName>
</protein>
<keyword evidence="8" id="KW-0997">Cell inner membrane</keyword>
<dbReference type="NCBIfam" id="TIGR00710">
    <property type="entry name" value="efflux_Bcr_CflA"/>
    <property type="match status" value="1"/>
</dbReference>
<feature type="transmembrane region" description="Helical" evidence="8">
    <location>
        <begin position="20"/>
        <end position="38"/>
    </location>
</feature>
<name>A0ABV7LAG7_9HYPH</name>
<dbReference type="Pfam" id="PF07690">
    <property type="entry name" value="MFS_1"/>
    <property type="match status" value="1"/>
</dbReference>
<evidence type="ECO:0000256" key="3">
    <source>
        <dbReference type="ARBA" id="ARBA00022448"/>
    </source>
</evidence>
<dbReference type="RefSeq" id="WP_376828861.1">
    <property type="nucleotide sequence ID" value="NZ_JBHLWR010000004.1"/>
</dbReference>
<feature type="transmembrane region" description="Helical" evidence="8">
    <location>
        <begin position="58"/>
        <end position="74"/>
    </location>
</feature>
<dbReference type="SUPFAM" id="SSF103473">
    <property type="entry name" value="MFS general substrate transporter"/>
    <property type="match status" value="1"/>
</dbReference>
<feature type="transmembrane region" description="Helical" evidence="8">
    <location>
        <begin position="144"/>
        <end position="166"/>
    </location>
</feature>
<dbReference type="EMBL" id="JBHRUV010000002">
    <property type="protein sequence ID" value="MFC3264835.1"/>
    <property type="molecule type" value="Genomic_DNA"/>
</dbReference>
<keyword evidence="3 8" id="KW-0813">Transport</keyword>
<dbReference type="Gene3D" id="1.20.1720.10">
    <property type="entry name" value="Multidrug resistance protein D"/>
    <property type="match status" value="1"/>
</dbReference>
<comment type="similarity">
    <text evidence="2 8">Belongs to the major facilitator superfamily. Bcr/CmlA family.</text>
</comment>
<keyword evidence="6 8" id="KW-1133">Transmembrane helix</keyword>
<evidence type="ECO:0000313" key="11">
    <source>
        <dbReference type="Proteomes" id="UP001595536"/>
    </source>
</evidence>
<keyword evidence="4" id="KW-1003">Cell membrane</keyword>
<evidence type="ECO:0000313" key="10">
    <source>
        <dbReference type="EMBL" id="MFC3264835.1"/>
    </source>
</evidence>
<feature type="transmembrane region" description="Helical" evidence="8">
    <location>
        <begin position="224"/>
        <end position="242"/>
    </location>
</feature>
<dbReference type="PROSITE" id="PS50850">
    <property type="entry name" value="MFS"/>
    <property type="match status" value="1"/>
</dbReference>
<proteinExistence type="inferred from homology"/>
<dbReference type="InterPro" id="IPR004812">
    <property type="entry name" value="Efflux_drug-R_Bcr/CmlA"/>
</dbReference>
<feature type="transmembrane region" description="Helical" evidence="8">
    <location>
        <begin position="86"/>
        <end position="105"/>
    </location>
</feature>